<comment type="caution">
    <text evidence="9">The sequence shown here is derived from an EMBL/GenBank/DDBJ whole genome shotgun (WGS) entry which is preliminary data.</text>
</comment>
<organism evidence="9 10">
    <name type="scientific">Microbaculum marinum</name>
    <dbReference type="NCBI Taxonomy" id="1764581"/>
    <lineage>
        <taxon>Bacteria</taxon>
        <taxon>Pseudomonadati</taxon>
        <taxon>Pseudomonadota</taxon>
        <taxon>Alphaproteobacteria</taxon>
        <taxon>Hyphomicrobiales</taxon>
        <taxon>Tepidamorphaceae</taxon>
        <taxon>Microbaculum</taxon>
    </lineage>
</organism>
<evidence type="ECO:0000256" key="7">
    <source>
        <dbReference type="RuleBase" id="RU369079"/>
    </source>
</evidence>
<evidence type="ECO:0000256" key="1">
    <source>
        <dbReference type="ARBA" id="ARBA00004429"/>
    </source>
</evidence>
<dbReference type="Pfam" id="PF06808">
    <property type="entry name" value="DctM"/>
    <property type="match status" value="1"/>
</dbReference>
<feature type="transmembrane region" description="Helical" evidence="7">
    <location>
        <begin position="321"/>
        <end position="350"/>
    </location>
</feature>
<feature type="transmembrane region" description="Helical" evidence="7">
    <location>
        <begin position="362"/>
        <end position="388"/>
    </location>
</feature>
<sequence length="435" mass="45550">MDRVDIGFVGVALTIVFILFRVPVGVVLATVGFVGIAVLTSIKAAWSIASNVPFELIGDWNLSAIPMFLLMGFLASEAGLTRGLFQAARIFLNRVPGGLASATVVASALFAAASGSSVATAASFSRIAIPEMLDAHYDRGLACGSVAVAGTLGALIPPSILMILFGIFAEVSIGKLFLAGVVPGILSALVFILLITFRVVARPDLAPRTDVIVTRQEKLAAVLDIWPLPLLIALVIGSIFAGIVTPTEAGALGALIAALIAMARRSLTVRIFSKSVVDTIAGTASIFVVIVGASIFARFVALSGMAGELTDLLAFAIERPILLVVLTSVIYVFLGMFLESVSLMLLTLPLLLPLYHSAGIDLIWFGVICVKLLEIGLVTPPVGLNVYVIKGALGDRVSLGQIFRGTTWFLAADLVTLALLIAFPVISLWLPALSK</sequence>
<dbReference type="InterPro" id="IPR010656">
    <property type="entry name" value="DctM"/>
</dbReference>
<dbReference type="NCBIfam" id="TIGR00786">
    <property type="entry name" value="dctM"/>
    <property type="match status" value="1"/>
</dbReference>
<feature type="domain" description="TRAP C4-dicarboxylate transport system permease DctM subunit" evidence="8">
    <location>
        <begin position="12"/>
        <end position="425"/>
    </location>
</feature>
<feature type="transmembrane region" description="Helical" evidence="7">
    <location>
        <begin position="249"/>
        <end position="267"/>
    </location>
</feature>
<accession>A0AAW9S3L0</accession>
<evidence type="ECO:0000259" key="8">
    <source>
        <dbReference type="Pfam" id="PF06808"/>
    </source>
</evidence>
<name>A0AAW9S3L0_9HYPH</name>
<keyword evidence="10" id="KW-1185">Reference proteome</keyword>
<evidence type="ECO:0000256" key="2">
    <source>
        <dbReference type="ARBA" id="ARBA00022475"/>
    </source>
</evidence>
<feature type="transmembrane region" description="Helical" evidence="7">
    <location>
        <begin position="141"/>
        <end position="165"/>
    </location>
</feature>
<evidence type="ECO:0000256" key="6">
    <source>
        <dbReference type="ARBA" id="ARBA00023136"/>
    </source>
</evidence>
<evidence type="ECO:0000256" key="5">
    <source>
        <dbReference type="ARBA" id="ARBA00022989"/>
    </source>
</evidence>
<comment type="subcellular location">
    <subcellularLocation>
        <location evidence="1 7">Cell inner membrane</location>
        <topology evidence="1 7">Multi-pass membrane protein</topology>
    </subcellularLocation>
</comment>
<feature type="transmembrane region" description="Helical" evidence="7">
    <location>
        <begin position="279"/>
        <end position="301"/>
    </location>
</feature>
<evidence type="ECO:0000313" key="9">
    <source>
        <dbReference type="EMBL" id="MEJ8574191.1"/>
    </source>
</evidence>
<keyword evidence="7" id="KW-0813">Transport</keyword>
<keyword evidence="6 7" id="KW-0472">Membrane</keyword>
<keyword evidence="5 7" id="KW-1133">Transmembrane helix</keyword>
<keyword evidence="3 7" id="KW-0997">Cell inner membrane</keyword>
<comment type="similarity">
    <text evidence="7">Belongs to the TRAP transporter large permease family.</text>
</comment>
<dbReference type="PANTHER" id="PTHR33362">
    <property type="entry name" value="SIALIC ACID TRAP TRANSPORTER PERMEASE PROTEIN SIAT-RELATED"/>
    <property type="match status" value="1"/>
</dbReference>
<dbReference type="RefSeq" id="WP_340331891.1">
    <property type="nucleotide sequence ID" value="NZ_JAZHOF010000010.1"/>
</dbReference>
<dbReference type="PANTHER" id="PTHR33362:SF5">
    <property type="entry name" value="C4-DICARBOXYLATE TRAP TRANSPORTER LARGE PERMEASE PROTEIN DCTM"/>
    <property type="match status" value="1"/>
</dbReference>
<keyword evidence="2" id="KW-1003">Cell membrane</keyword>
<feature type="transmembrane region" description="Helical" evidence="7">
    <location>
        <begin position="60"/>
        <end position="80"/>
    </location>
</feature>
<comment type="function">
    <text evidence="7">Part of the tripartite ATP-independent periplasmic (TRAP) transport system.</text>
</comment>
<dbReference type="InterPro" id="IPR004681">
    <property type="entry name" value="TRAP_DctM"/>
</dbReference>
<evidence type="ECO:0000313" key="10">
    <source>
        <dbReference type="Proteomes" id="UP001378188"/>
    </source>
</evidence>
<dbReference type="Proteomes" id="UP001378188">
    <property type="component" value="Unassembled WGS sequence"/>
</dbReference>
<comment type="subunit">
    <text evidence="7">The complex comprises the extracytoplasmic solute receptor protein and the two transmembrane proteins.</text>
</comment>
<comment type="caution">
    <text evidence="7">Lacks conserved residue(s) required for the propagation of feature annotation.</text>
</comment>
<feature type="transmembrane region" description="Helical" evidence="7">
    <location>
        <begin position="408"/>
        <end position="430"/>
    </location>
</feature>
<feature type="transmembrane region" description="Helical" evidence="7">
    <location>
        <begin position="6"/>
        <end position="39"/>
    </location>
</feature>
<evidence type="ECO:0000256" key="4">
    <source>
        <dbReference type="ARBA" id="ARBA00022692"/>
    </source>
</evidence>
<keyword evidence="4 7" id="KW-0812">Transmembrane</keyword>
<dbReference type="AlphaFoldDB" id="A0AAW9S3L0"/>
<protein>
    <recommendedName>
        <fullName evidence="7">TRAP transporter large permease protein</fullName>
    </recommendedName>
</protein>
<dbReference type="PIRSF" id="PIRSF006066">
    <property type="entry name" value="HI0050"/>
    <property type="match status" value="1"/>
</dbReference>
<dbReference type="EMBL" id="JAZHOF010000010">
    <property type="protein sequence ID" value="MEJ8574191.1"/>
    <property type="molecule type" value="Genomic_DNA"/>
</dbReference>
<feature type="transmembrane region" description="Helical" evidence="7">
    <location>
        <begin position="177"/>
        <end position="200"/>
    </location>
</feature>
<proteinExistence type="inferred from homology"/>
<feature type="transmembrane region" description="Helical" evidence="7">
    <location>
        <begin position="221"/>
        <end position="243"/>
    </location>
</feature>
<reference evidence="9 10" key="1">
    <citation type="submission" date="2024-02" db="EMBL/GenBank/DDBJ databases">
        <title>Genome analysis and characterization of Microbaculum marinisediminis sp. nov., isolated from marine sediment.</title>
        <authorList>
            <person name="Du Z.-J."/>
            <person name="Ye Y.-Q."/>
            <person name="Zhang Z.-R."/>
            <person name="Yuan S.-M."/>
            <person name="Zhang X.-Y."/>
        </authorList>
    </citation>
    <scope>NUCLEOTIDE SEQUENCE [LARGE SCALE GENOMIC DNA]</scope>
    <source>
        <strain evidence="9 10">SDUM1044001</strain>
    </source>
</reference>
<dbReference type="GO" id="GO:0022857">
    <property type="term" value="F:transmembrane transporter activity"/>
    <property type="evidence" value="ECO:0007669"/>
    <property type="project" value="UniProtKB-UniRule"/>
</dbReference>
<dbReference type="GO" id="GO:0005886">
    <property type="term" value="C:plasma membrane"/>
    <property type="evidence" value="ECO:0007669"/>
    <property type="project" value="UniProtKB-SubCell"/>
</dbReference>
<gene>
    <name evidence="9" type="ORF">V3328_22095</name>
</gene>
<evidence type="ECO:0000256" key="3">
    <source>
        <dbReference type="ARBA" id="ARBA00022519"/>
    </source>
</evidence>